<dbReference type="PROSITE" id="PS50088">
    <property type="entry name" value="ANK_REPEAT"/>
    <property type="match status" value="1"/>
</dbReference>
<reference evidence="5" key="1">
    <citation type="submission" date="2021-06" db="EMBL/GenBank/DDBJ databases">
        <authorList>
            <person name="Kallberg Y."/>
            <person name="Tangrot J."/>
            <person name="Rosling A."/>
        </authorList>
    </citation>
    <scope>NUCLEOTIDE SEQUENCE</scope>
    <source>
        <strain evidence="5">UK204</strain>
    </source>
</reference>
<sequence>MASKVWLEATLKNGFIKFIEYNSFEDITPIPIQGKNASSNKNLCWANWGNNQKNNKLHVALKTWKLNYDNIDHDAVERFVNELTLLPKVNFHANIIRFFGMSHVSSSDTYYLVTQYANGGTLRQHLQRNYHQLTWFDKTRIIKEIATGLQCIHNEGISHRNLHPNNVLVHDGRMMIADLGFSDTWHDSTTPYHDEMIPFLEPLNEMQLDSSFIKPGEVRFKLEPTPLKNIGNLSNKNGKRLIKRHSHPNILNISPSLPPTTSSRTIPPLPLDSIDLKDAANDIGDYVVIDKDELSGYTQPKPSLSDSDLTKKRYEKSRSLNFRYTRMSRTSYGDGNDVYMQREKNDEGKDVLFENISINNCQQSPILLIARYSPAKRIISAFEVLKKNGGNLRDKDIKLKTAIHKLIWNDDLFEMNIGFASAKYPRHNHFRIALKWLCSNNININSRDEFGWTPLHEAIWKRRESGIISALLDHNANPNITDKHGSTSLHQCLNLLRTTTDDSEKSQLFGCIKLLLSNGANPNLSLPDHTLTLSGVPFPNSLFAAVYLDLPLDIIELMVKKGGDVASTSFRGLYLLDFAAKVNNIRALKYLTDHKNFFGKKSIFNALKYPVKSYTIKHEKPINRGRRFHNNISTVRNY</sequence>
<keyword evidence="6" id="KW-1185">Reference proteome</keyword>
<proteinExistence type="predicted"/>
<dbReference type="AlphaFoldDB" id="A0A9N8W970"/>
<dbReference type="PROSITE" id="PS50011">
    <property type="entry name" value="PROTEIN_KINASE_DOM"/>
    <property type="match status" value="1"/>
</dbReference>
<dbReference type="PANTHER" id="PTHR24198">
    <property type="entry name" value="ANKYRIN REPEAT AND PROTEIN KINASE DOMAIN-CONTAINING PROTEIN"/>
    <property type="match status" value="1"/>
</dbReference>
<accession>A0A9N8W970</accession>
<keyword evidence="2 3" id="KW-0040">ANK repeat</keyword>
<evidence type="ECO:0000256" key="2">
    <source>
        <dbReference type="ARBA" id="ARBA00023043"/>
    </source>
</evidence>
<comment type="caution">
    <text evidence="5">The sequence shown here is derived from an EMBL/GenBank/DDBJ whole genome shotgun (WGS) entry which is preliminary data.</text>
</comment>
<evidence type="ECO:0000313" key="6">
    <source>
        <dbReference type="Proteomes" id="UP000789570"/>
    </source>
</evidence>
<feature type="domain" description="Protein kinase" evidence="4">
    <location>
        <begin position="27"/>
        <end position="376"/>
    </location>
</feature>
<dbReference type="SUPFAM" id="SSF56112">
    <property type="entry name" value="Protein kinase-like (PK-like)"/>
    <property type="match status" value="1"/>
</dbReference>
<dbReference type="GO" id="GO:0004672">
    <property type="term" value="F:protein kinase activity"/>
    <property type="evidence" value="ECO:0007669"/>
    <property type="project" value="InterPro"/>
</dbReference>
<dbReference type="InterPro" id="IPR036770">
    <property type="entry name" value="Ankyrin_rpt-contain_sf"/>
</dbReference>
<dbReference type="CDD" id="cd00180">
    <property type="entry name" value="PKc"/>
    <property type="match status" value="1"/>
</dbReference>
<dbReference type="SMART" id="SM00248">
    <property type="entry name" value="ANK"/>
    <property type="match status" value="3"/>
</dbReference>
<evidence type="ECO:0000256" key="1">
    <source>
        <dbReference type="ARBA" id="ARBA00022737"/>
    </source>
</evidence>
<evidence type="ECO:0000256" key="3">
    <source>
        <dbReference type="PROSITE-ProRule" id="PRU00023"/>
    </source>
</evidence>
<keyword evidence="1" id="KW-0677">Repeat</keyword>
<dbReference type="PROSITE" id="PS50297">
    <property type="entry name" value="ANK_REP_REGION"/>
    <property type="match status" value="1"/>
</dbReference>
<dbReference type="Gene3D" id="1.10.510.10">
    <property type="entry name" value="Transferase(Phosphotransferase) domain 1"/>
    <property type="match status" value="1"/>
</dbReference>
<dbReference type="PANTHER" id="PTHR24198:SF165">
    <property type="entry name" value="ANKYRIN REPEAT-CONTAINING PROTEIN-RELATED"/>
    <property type="match status" value="1"/>
</dbReference>
<dbReference type="OrthoDB" id="6718656at2759"/>
<dbReference type="Pfam" id="PF00069">
    <property type="entry name" value="Pkinase"/>
    <property type="match status" value="1"/>
</dbReference>
<dbReference type="EMBL" id="CAJVPQ010000414">
    <property type="protein sequence ID" value="CAG8479413.1"/>
    <property type="molecule type" value="Genomic_DNA"/>
</dbReference>
<feature type="repeat" description="ANK" evidence="3">
    <location>
        <begin position="450"/>
        <end position="483"/>
    </location>
</feature>
<gene>
    <name evidence="5" type="ORF">FCALED_LOCUS2632</name>
</gene>
<dbReference type="GO" id="GO:0005524">
    <property type="term" value="F:ATP binding"/>
    <property type="evidence" value="ECO:0007669"/>
    <property type="project" value="InterPro"/>
</dbReference>
<dbReference type="Pfam" id="PF12796">
    <property type="entry name" value="Ank_2"/>
    <property type="match status" value="1"/>
</dbReference>
<dbReference type="InterPro" id="IPR011009">
    <property type="entry name" value="Kinase-like_dom_sf"/>
</dbReference>
<organism evidence="5 6">
    <name type="scientific">Funneliformis caledonium</name>
    <dbReference type="NCBI Taxonomy" id="1117310"/>
    <lineage>
        <taxon>Eukaryota</taxon>
        <taxon>Fungi</taxon>
        <taxon>Fungi incertae sedis</taxon>
        <taxon>Mucoromycota</taxon>
        <taxon>Glomeromycotina</taxon>
        <taxon>Glomeromycetes</taxon>
        <taxon>Glomerales</taxon>
        <taxon>Glomeraceae</taxon>
        <taxon>Funneliformis</taxon>
    </lineage>
</organism>
<evidence type="ECO:0000313" key="5">
    <source>
        <dbReference type="EMBL" id="CAG8479413.1"/>
    </source>
</evidence>
<dbReference type="SUPFAM" id="SSF48403">
    <property type="entry name" value="Ankyrin repeat"/>
    <property type="match status" value="1"/>
</dbReference>
<dbReference type="InterPro" id="IPR000719">
    <property type="entry name" value="Prot_kinase_dom"/>
</dbReference>
<protein>
    <submittedName>
        <fullName evidence="5">12434_t:CDS:1</fullName>
    </submittedName>
</protein>
<evidence type="ECO:0000259" key="4">
    <source>
        <dbReference type="PROSITE" id="PS50011"/>
    </source>
</evidence>
<dbReference type="InterPro" id="IPR002110">
    <property type="entry name" value="Ankyrin_rpt"/>
</dbReference>
<dbReference type="Gene3D" id="1.25.40.20">
    <property type="entry name" value="Ankyrin repeat-containing domain"/>
    <property type="match status" value="2"/>
</dbReference>
<dbReference type="Proteomes" id="UP000789570">
    <property type="component" value="Unassembled WGS sequence"/>
</dbReference>
<name>A0A9N8W970_9GLOM</name>